<evidence type="ECO:0000256" key="4">
    <source>
        <dbReference type="ARBA" id="ARBA00022989"/>
    </source>
</evidence>
<evidence type="ECO:0000313" key="7">
    <source>
        <dbReference type="EMBL" id="HGQ55623.1"/>
    </source>
</evidence>
<keyword evidence="4 6" id="KW-1133">Transmembrane helix</keyword>
<feature type="transmembrane region" description="Helical" evidence="6">
    <location>
        <begin position="217"/>
        <end position="243"/>
    </location>
</feature>
<dbReference type="EMBL" id="DTBX01000143">
    <property type="protein sequence ID" value="HGQ55623.1"/>
    <property type="molecule type" value="Genomic_DNA"/>
</dbReference>
<dbReference type="Pfam" id="PF02653">
    <property type="entry name" value="BPD_transp_2"/>
    <property type="match status" value="1"/>
</dbReference>
<dbReference type="GO" id="GO:0015658">
    <property type="term" value="F:branched-chain amino acid transmembrane transporter activity"/>
    <property type="evidence" value="ECO:0007669"/>
    <property type="project" value="InterPro"/>
</dbReference>
<feature type="transmembrane region" description="Helical" evidence="6">
    <location>
        <begin position="9"/>
        <end position="27"/>
    </location>
</feature>
<protein>
    <submittedName>
        <fullName evidence="8">Branched-chain amino acid ABC transporter permease</fullName>
    </submittedName>
</protein>
<feature type="transmembrane region" description="Helical" evidence="6">
    <location>
        <begin position="58"/>
        <end position="86"/>
    </location>
</feature>
<comment type="subcellular location">
    <subcellularLocation>
        <location evidence="1">Cell membrane</location>
        <topology evidence="1">Multi-pass membrane protein</topology>
    </subcellularLocation>
</comment>
<evidence type="ECO:0000256" key="1">
    <source>
        <dbReference type="ARBA" id="ARBA00004651"/>
    </source>
</evidence>
<keyword evidence="2" id="KW-1003">Cell membrane</keyword>
<sequence length="291" mass="32412">MINLYIIQIFSYACCITISALGLNLIYGYTGLFSLGHAAFMGIGAYLSALLTKSFSHYGYFIYIGAIISSVIFTFLISYLIAIPILKLKSDYLGIATLGFGIIVKVLLDNSDKVFSQMGGSRGMLGIPNFTNLPIVLFSLILIILIMRNLIYSKFGRNLIAIREDENAAYAMGINVYKQRLLAFALGCSFAGFSGALYAHLYCFLHPSNFDFLRSIDLMLIIVLGGLGSMSGTIIASFLWVFILEGLRIILPQAILDWRLVIYPLLLILLMLLRPQGIFGNKEILWLKKEY</sequence>
<dbReference type="InterPro" id="IPR001851">
    <property type="entry name" value="ABC_transp_permease"/>
</dbReference>
<evidence type="ECO:0000256" key="6">
    <source>
        <dbReference type="SAM" id="Phobius"/>
    </source>
</evidence>
<dbReference type="PANTHER" id="PTHR30482:SF10">
    <property type="entry name" value="HIGH-AFFINITY BRANCHED-CHAIN AMINO ACID TRANSPORT PROTEIN BRAE"/>
    <property type="match status" value="1"/>
</dbReference>
<feature type="transmembrane region" description="Helical" evidence="6">
    <location>
        <begin position="129"/>
        <end position="151"/>
    </location>
</feature>
<feature type="transmembrane region" description="Helical" evidence="6">
    <location>
        <begin position="181"/>
        <end position="205"/>
    </location>
</feature>
<dbReference type="PANTHER" id="PTHR30482">
    <property type="entry name" value="HIGH-AFFINITY BRANCHED-CHAIN AMINO ACID TRANSPORT SYSTEM PERMEASE"/>
    <property type="match status" value="1"/>
</dbReference>
<dbReference type="CDD" id="cd06581">
    <property type="entry name" value="TM_PBP1_LivM_like"/>
    <property type="match status" value="1"/>
</dbReference>
<dbReference type="InterPro" id="IPR043428">
    <property type="entry name" value="LivM-like"/>
</dbReference>
<feature type="transmembrane region" description="Helical" evidence="6">
    <location>
        <begin position="255"/>
        <end position="273"/>
    </location>
</feature>
<feature type="transmembrane region" description="Helical" evidence="6">
    <location>
        <begin position="92"/>
        <end position="108"/>
    </location>
</feature>
<keyword evidence="3 6" id="KW-0812">Transmembrane</keyword>
<keyword evidence="5 6" id="KW-0472">Membrane</keyword>
<reference evidence="8" key="1">
    <citation type="journal article" date="2020" name="mSystems">
        <title>Genome- and Community-Level Interaction Insights into Carbon Utilization and Element Cycling Functions of Hydrothermarchaeota in Hydrothermal Sediment.</title>
        <authorList>
            <person name="Zhou Z."/>
            <person name="Liu Y."/>
            <person name="Xu W."/>
            <person name="Pan J."/>
            <person name="Luo Z.H."/>
            <person name="Li M."/>
        </authorList>
    </citation>
    <scope>NUCLEOTIDE SEQUENCE [LARGE SCALE GENOMIC DNA]</scope>
    <source>
        <strain evidence="8">SpSt-594</strain>
        <strain evidence="7">SpSt-655</strain>
    </source>
</reference>
<accession>A0A7C4S1D5</accession>
<proteinExistence type="predicted"/>
<feature type="transmembrane region" description="Helical" evidence="6">
    <location>
        <begin position="33"/>
        <end position="51"/>
    </location>
</feature>
<dbReference type="AlphaFoldDB" id="A0A7C4S1D5"/>
<dbReference type="EMBL" id="DSZH01000109">
    <property type="protein sequence ID" value="HGU47401.1"/>
    <property type="molecule type" value="Genomic_DNA"/>
</dbReference>
<dbReference type="GO" id="GO:0005886">
    <property type="term" value="C:plasma membrane"/>
    <property type="evidence" value="ECO:0007669"/>
    <property type="project" value="UniProtKB-SubCell"/>
</dbReference>
<comment type="caution">
    <text evidence="8">The sequence shown here is derived from an EMBL/GenBank/DDBJ whole genome shotgun (WGS) entry which is preliminary data.</text>
</comment>
<evidence type="ECO:0000256" key="2">
    <source>
        <dbReference type="ARBA" id="ARBA00022475"/>
    </source>
</evidence>
<gene>
    <name evidence="8" type="ORF">ENT60_02420</name>
    <name evidence="7" type="ORF">ENU28_04080</name>
</gene>
<evidence type="ECO:0000313" key="8">
    <source>
        <dbReference type="EMBL" id="HGU47401.1"/>
    </source>
</evidence>
<evidence type="ECO:0000256" key="5">
    <source>
        <dbReference type="ARBA" id="ARBA00023136"/>
    </source>
</evidence>
<evidence type="ECO:0000256" key="3">
    <source>
        <dbReference type="ARBA" id="ARBA00022692"/>
    </source>
</evidence>
<name>A0A7C4S1D5_UNCW3</name>
<organism evidence="8">
    <name type="scientific">candidate division WOR-3 bacterium</name>
    <dbReference type="NCBI Taxonomy" id="2052148"/>
    <lineage>
        <taxon>Bacteria</taxon>
        <taxon>Bacteria division WOR-3</taxon>
    </lineage>
</organism>